<evidence type="ECO:0000313" key="2">
    <source>
        <dbReference type="Proteomes" id="UP000051733"/>
    </source>
</evidence>
<dbReference type="Proteomes" id="UP000051733">
    <property type="component" value="Unassembled WGS sequence"/>
</dbReference>
<evidence type="ECO:0000313" key="1">
    <source>
        <dbReference type="EMBL" id="KRM62077.1"/>
    </source>
</evidence>
<protein>
    <recommendedName>
        <fullName evidence="3">DUF1351 domain-containing protein</fullName>
    </recommendedName>
</protein>
<dbReference type="STRING" id="1423813.FC26_GL000807"/>
<dbReference type="EMBL" id="AYYY01000011">
    <property type="protein sequence ID" value="KRM62077.1"/>
    <property type="molecule type" value="Genomic_DNA"/>
</dbReference>
<dbReference type="InterPro" id="IPR009785">
    <property type="entry name" value="Prophage_Lj928_Orf309"/>
</dbReference>
<name>A0A0R2A4U5_9LACO</name>
<dbReference type="AlphaFoldDB" id="A0A0R2A4U5"/>
<keyword evidence="2" id="KW-1185">Reference proteome</keyword>
<organism evidence="1 2">
    <name type="scientific">Paucilactobacillus vaccinostercus DSM 20634</name>
    <dbReference type="NCBI Taxonomy" id="1423813"/>
    <lineage>
        <taxon>Bacteria</taxon>
        <taxon>Bacillati</taxon>
        <taxon>Bacillota</taxon>
        <taxon>Bacilli</taxon>
        <taxon>Lactobacillales</taxon>
        <taxon>Lactobacillaceae</taxon>
        <taxon>Paucilactobacillus</taxon>
    </lineage>
</organism>
<sequence>MTPVVFDGFTETKRNLENELVPYKSLIISGVKNGKKTRASLRNLAKQVNDRKKELKSPYVDATKPMEDQAKELISMIDAVVKPIDDQIKAIESEERQQRIDRLKALIADMAFSYQIDPYQVDIKPNWANKSIGDLELKRQIAEELSLMVKYGKGVLPDGINRVNGSLVSDDGEMVQKHLLTVYVTNEQLETLLSDLNAAEVPYEKLKV</sequence>
<gene>
    <name evidence="1" type="ORF">FC26_GL000807</name>
</gene>
<dbReference type="OrthoDB" id="2193070at2"/>
<accession>A0A0R2A4U5</accession>
<proteinExistence type="predicted"/>
<dbReference type="Pfam" id="PF07083">
    <property type="entry name" value="DUF1351"/>
    <property type="match status" value="1"/>
</dbReference>
<comment type="caution">
    <text evidence="1">The sequence shown here is derived from an EMBL/GenBank/DDBJ whole genome shotgun (WGS) entry which is preliminary data.</text>
</comment>
<dbReference type="RefSeq" id="WP_057777748.1">
    <property type="nucleotide sequence ID" value="NZ_AYYY01000011.1"/>
</dbReference>
<reference evidence="1 2" key="1">
    <citation type="journal article" date="2015" name="Genome Announc.">
        <title>Expanding the biotechnology potential of lactobacilli through comparative genomics of 213 strains and associated genera.</title>
        <authorList>
            <person name="Sun Z."/>
            <person name="Harris H.M."/>
            <person name="McCann A."/>
            <person name="Guo C."/>
            <person name="Argimon S."/>
            <person name="Zhang W."/>
            <person name="Yang X."/>
            <person name="Jeffery I.B."/>
            <person name="Cooney J.C."/>
            <person name="Kagawa T.F."/>
            <person name="Liu W."/>
            <person name="Song Y."/>
            <person name="Salvetti E."/>
            <person name="Wrobel A."/>
            <person name="Rasinkangas P."/>
            <person name="Parkhill J."/>
            <person name="Rea M.C."/>
            <person name="O'Sullivan O."/>
            <person name="Ritari J."/>
            <person name="Douillard F.P."/>
            <person name="Paul Ross R."/>
            <person name="Yang R."/>
            <person name="Briner A.E."/>
            <person name="Felis G.E."/>
            <person name="de Vos W.M."/>
            <person name="Barrangou R."/>
            <person name="Klaenhammer T.R."/>
            <person name="Caufield P.W."/>
            <person name="Cui Y."/>
            <person name="Zhang H."/>
            <person name="O'Toole P.W."/>
        </authorList>
    </citation>
    <scope>NUCLEOTIDE SEQUENCE [LARGE SCALE GENOMIC DNA]</scope>
    <source>
        <strain evidence="1 2">DSM 20634</strain>
    </source>
</reference>
<evidence type="ECO:0008006" key="3">
    <source>
        <dbReference type="Google" id="ProtNLM"/>
    </source>
</evidence>
<dbReference type="PATRIC" id="fig|1423813.3.peg.823"/>